<dbReference type="InterPro" id="IPR052777">
    <property type="entry name" value="Acetyltransferase_Enz"/>
</dbReference>
<organism evidence="2 3">
    <name type="scientific">Halomonas aestuarii</name>
    <dbReference type="NCBI Taxonomy" id="1897729"/>
    <lineage>
        <taxon>Bacteria</taxon>
        <taxon>Pseudomonadati</taxon>
        <taxon>Pseudomonadota</taxon>
        <taxon>Gammaproteobacteria</taxon>
        <taxon>Oceanospirillales</taxon>
        <taxon>Halomonadaceae</taxon>
        <taxon>Halomonas</taxon>
    </lineage>
</organism>
<gene>
    <name evidence="2" type="ORF">BOX17_02600</name>
</gene>
<evidence type="ECO:0000259" key="1">
    <source>
        <dbReference type="PROSITE" id="PS51186"/>
    </source>
</evidence>
<dbReference type="SUPFAM" id="SSF55729">
    <property type="entry name" value="Acyl-CoA N-acyltransferases (Nat)"/>
    <property type="match status" value="1"/>
</dbReference>
<evidence type="ECO:0000313" key="2">
    <source>
        <dbReference type="EMBL" id="APE32429.1"/>
    </source>
</evidence>
<dbReference type="InterPro" id="IPR000182">
    <property type="entry name" value="GNAT_dom"/>
</dbReference>
<evidence type="ECO:0000313" key="3">
    <source>
        <dbReference type="Proteomes" id="UP000181985"/>
    </source>
</evidence>
<dbReference type="InterPro" id="IPR016181">
    <property type="entry name" value="Acyl_CoA_acyltransferase"/>
</dbReference>
<dbReference type="Gene3D" id="3.40.630.30">
    <property type="match status" value="1"/>
</dbReference>
<dbReference type="EMBL" id="CP018139">
    <property type="protein sequence ID" value="APE32429.1"/>
    <property type="molecule type" value="Genomic_DNA"/>
</dbReference>
<feature type="domain" description="N-acetyltransferase" evidence="1">
    <location>
        <begin position="1"/>
        <end position="153"/>
    </location>
</feature>
<dbReference type="KEGG" id="hsi:BOX17_02600"/>
<keyword evidence="3" id="KW-1185">Reference proteome</keyword>
<protein>
    <recommendedName>
        <fullName evidence="1">N-acetyltransferase domain-containing protein</fullName>
    </recommendedName>
</protein>
<reference evidence="3" key="1">
    <citation type="submission" date="2016-11" db="EMBL/GenBank/DDBJ databases">
        <title>Halolamina sediminis sp. nov., an extremely halophilic archaeon isolated from solar salt.</title>
        <authorList>
            <person name="Koh H.-W."/>
            <person name="Rani S."/>
            <person name="Park S.-J."/>
        </authorList>
    </citation>
    <scope>NUCLEOTIDE SEQUENCE [LARGE SCALE GENOMIC DNA]</scope>
    <source>
        <strain evidence="3">Hb3</strain>
    </source>
</reference>
<dbReference type="PANTHER" id="PTHR43305:SF1">
    <property type="entry name" value="FAMILY N-ACETYLTRANSFERASE, PUTATIVE (AFU_ORTHOLOGUE AFUA_2G01380)-RELATED"/>
    <property type="match status" value="1"/>
</dbReference>
<dbReference type="GO" id="GO:0016747">
    <property type="term" value="F:acyltransferase activity, transferring groups other than amino-acyl groups"/>
    <property type="evidence" value="ECO:0007669"/>
    <property type="project" value="InterPro"/>
</dbReference>
<dbReference type="Proteomes" id="UP000181985">
    <property type="component" value="Chromosome"/>
</dbReference>
<proteinExistence type="predicted"/>
<sequence>MTIEQASRDAQFRAGAELFREYARHLGLDLGFQGFEEELGQVAEMYGPPAGALLLARDGETCVGVVGLREFAPGDAEMKRMYVMPSHHGQGVGHALALAFLETARGLGYRRVLLDSLASLEPALALYRRLGFTETAPYRYNPFPDAVFMEYRL</sequence>
<dbReference type="PROSITE" id="PS51186">
    <property type="entry name" value="GNAT"/>
    <property type="match status" value="1"/>
</dbReference>
<dbReference type="Pfam" id="PF00583">
    <property type="entry name" value="Acetyltransf_1"/>
    <property type="match status" value="1"/>
</dbReference>
<name>A0A1J0VK95_9GAMM</name>
<dbReference type="PANTHER" id="PTHR43305">
    <property type="entry name" value="FAMILY N-ACETYLTRANSFERASE, PUTATIVE (AFU_ORTHOLOGUE AFUA_2G01380)-RELATED"/>
    <property type="match status" value="1"/>
</dbReference>
<accession>A0A1J0VK95</accession>
<dbReference type="CDD" id="cd04301">
    <property type="entry name" value="NAT_SF"/>
    <property type="match status" value="1"/>
</dbReference>
<dbReference type="AlphaFoldDB" id="A0A1J0VK95"/>